<evidence type="ECO:0000256" key="4">
    <source>
        <dbReference type="ARBA" id="ARBA00022729"/>
    </source>
</evidence>
<dbReference type="InterPro" id="IPR044812">
    <property type="entry name" value="CERK1/LYK3-like"/>
</dbReference>
<evidence type="ECO:0000256" key="6">
    <source>
        <dbReference type="ARBA" id="ARBA00023136"/>
    </source>
</evidence>
<evidence type="ECO:0000256" key="5">
    <source>
        <dbReference type="ARBA" id="ARBA00022989"/>
    </source>
</evidence>
<name>A0A9D4XHF9_PEA</name>
<dbReference type="Pfam" id="PF07714">
    <property type="entry name" value="PK_Tyr_Ser-Thr"/>
    <property type="match status" value="1"/>
</dbReference>
<reference evidence="10 11" key="1">
    <citation type="journal article" date="2022" name="Nat. Genet.">
        <title>Improved pea reference genome and pan-genome highlight genomic features and evolutionary characteristics.</title>
        <authorList>
            <person name="Yang T."/>
            <person name="Liu R."/>
            <person name="Luo Y."/>
            <person name="Hu S."/>
            <person name="Wang D."/>
            <person name="Wang C."/>
            <person name="Pandey M.K."/>
            <person name="Ge S."/>
            <person name="Xu Q."/>
            <person name="Li N."/>
            <person name="Li G."/>
            <person name="Huang Y."/>
            <person name="Saxena R.K."/>
            <person name="Ji Y."/>
            <person name="Li M."/>
            <person name="Yan X."/>
            <person name="He Y."/>
            <person name="Liu Y."/>
            <person name="Wang X."/>
            <person name="Xiang C."/>
            <person name="Varshney R.K."/>
            <person name="Ding H."/>
            <person name="Gao S."/>
            <person name="Zong X."/>
        </authorList>
    </citation>
    <scope>NUCLEOTIDE SEQUENCE [LARGE SCALE GENOMIC DNA]</scope>
    <source>
        <strain evidence="10 11">cv. Zhongwan 6</strain>
    </source>
</reference>
<feature type="domain" description="Serine-threonine/tyrosine-protein kinase catalytic" evidence="8">
    <location>
        <begin position="167"/>
        <end position="229"/>
    </location>
</feature>
<dbReference type="Gene3D" id="3.90.1140.10">
    <property type="entry name" value="Cyclic phosphodiesterase"/>
    <property type="match status" value="1"/>
</dbReference>
<proteinExistence type="predicted"/>
<evidence type="ECO:0000259" key="9">
    <source>
        <dbReference type="Pfam" id="PF10469"/>
    </source>
</evidence>
<dbReference type="GO" id="GO:0005886">
    <property type="term" value="C:plasma membrane"/>
    <property type="evidence" value="ECO:0007669"/>
    <property type="project" value="UniProtKB-SubCell"/>
</dbReference>
<sequence>MVEALICTQNWLKPSDNDLNVLNMTEEYEISESIVSEFQVATGGAAAPTQAGPSFFETKDGTVSVATAFVGHQEDLGINKSIFIKPKTFHLTVLMLKLWNKDRVGHIKRRLNSSSFLLNGRERKVDSELPLVANPVNLVSVIGNLVAAQVATEIGWSEFAISMFSLGMVHYLQARTVQENYKKKAAIKKMDMKASKEFFAELKVLTRVHHLNLVRLIGYCIEGCFDLMVIALPSVPYVTS</sequence>
<dbReference type="Proteomes" id="UP001058974">
    <property type="component" value="Chromosome 4"/>
</dbReference>
<evidence type="ECO:0000256" key="2">
    <source>
        <dbReference type="ARBA" id="ARBA00022475"/>
    </source>
</evidence>
<dbReference type="Pfam" id="PF10469">
    <property type="entry name" value="AKAP7_NLS"/>
    <property type="match status" value="1"/>
</dbReference>
<dbReference type="PANTHER" id="PTHR46204">
    <property type="entry name" value="CHITIN ELICITOR RECEPTOR KINASE 1-RELATED"/>
    <property type="match status" value="1"/>
</dbReference>
<protein>
    <recommendedName>
        <fullName evidence="12">Serine-threonine/tyrosine-protein kinase catalytic domain-containing protein</fullName>
    </recommendedName>
</protein>
<dbReference type="PANTHER" id="PTHR46204:SF2">
    <property type="entry name" value="CHITIN ELICITOR RECEPTOR KINASE 1"/>
    <property type="match status" value="1"/>
</dbReference>
<accession>A0A9D4XHF9</accession>
<evidence type="ECO:0000313" key="10">
    <source>
        <dbReference type="EMBL" id="KAI5421408.1"/>
    </source>
</evidence>
<feature type="domain" description="A-kinase anchor protein 7-like phosphoesterase" evidence="9">
    <location>
        <begin position="74"/>
        <end position="115"/>
    </location>
</feature>
<keyword evidence="3" id="KW-0812">Transmembrane</keyword>
<dbReference type="GO" id="GO:0019199">
    <property type="term" value="F:transmembrane receptor protein kinase activity"/>
    <property type="evidence" value="ECO:0007669"/>
    <property type="project" value="InterPro"/>
</dbReference>
<keyword evidence="11" id="KW-1185">Reference proteome</keyword>
<dbReference type="SUPFAM" id="SSF56112">
    <property type="entry name" value="Protein kinase-like (PK-like)"/>
    <property type="match status" value="1"/>
</dbReference>
<keyword evidence="5" id="KW-1133">Transmembrane helix</keyword>
<dbReference type="GO" id="GO:0045087">
    <property type="term" value="P:innate immune response"/>
    <property type="evidence" value="ECO:0007669"/>
    <property type="project" value="InterPro"/>
</dbReference>
<keyword evidence="2" id="KW-1003">Cell membrane</keyword>
<comment type="caution">
    <text evidence="10">The sequence shown here is derived from an EMBL/GenBank/DDBJ whole genome shotgun (WGS) entry which is preliminary data.</text>
</comment>
<evidence type="ECO:0008006" key="12">
    <source>
        <dbReference type="Google" id="ProtNLM"/>
    </source>
</evidence>
<keyword evidence="4" id="KW-0732">Signal</keyword>
<evidence type="ECO:0000259" key="8">
    <source>
        <dbReference type="Pfam" id="PF07714"/>
    </source>
</evidence>
<dbReference type="EMBL" id="JAMSHJ010000004">
    <property type="protein sequence ID" value="KAI5421408.1"/>
    <property type="molecule type" value="Genomic_DNA"/>
</dbReference>
<dbReference type="InterPro" id="IPR001245">
    <property type="entry name" value="Ser-Thr/Tyr_kinase_cat_dom"/>
</dbReference>
<organism evidence="10 11">
    <name type="scientific">Pisum sativum</name>
    <name type="common">Garden pea</name>
    <name type="synonym">Lathyrus oleraceus</name>
    <dbReference type="NCBI Taxonomy" id="3888"/>
    <lineage>
        <taxon>Eukaryota</taxon>
        <taxon>Viridiplantae</taxon>
        <taxon>Streptophyta</taxon>
        <taxon>Embryophyta</taxon>
        <taxon>Tracheophyta</taxon>
        <taxon>Spermatophyta</taxon>
        <taxon>Magnoliopsida</taxon>
        <taxon>eudicotyledons</taxon>
        <taxon>Gunneridae</taxon>
        <taxon>Pentapetalae</taxon>
        <taxon>rosids</taxon>
        <taxon>fabids</taxon>
        <taxon>Fabales</taxon>
        <taxon>Fabaceae</taxon>
        <taxon>Papilionoideae</taxon>
        <taxon>50 kb inversion clade</taxon>
        <taxon>NPAAA clade</taxon>
        <taxon>Hologalegina</taxon>
        <taxon>IRL clade</taxon>
        <taxon>Fabeae</taxon>
        <taxon>Lathyrus</taxon>
    </lineage>
</organism>
<gene>
    <name evidence="10" type="ORF">KIW84_045008</name>
</gene>
<dbReference type="InterPro" id="IPR011009">
    <property type="entry name" value="Kinase-like_dom_sf"/>
</dbReference>
<dbReference type="Gene3D" id="3.30.200.20">
    <property type="entry name" value="Phosphorylase Kinase, domain 1"/>
    <property type="match status" value="1"/>
</dbReference>
<evidence type="ECO:0000256" key="7">
    <source>
        <dbReference type="ARBA" id="ARBA00023157"/>
    </source>
</evidence>
<dbReference type="InterPro" id="IPR019510">
    <property type="entry name" value="AKAP7-like_phosphoesterase"/>
</dbReference>
<evidence type="ECO:0000313" key="11">
    <source>
        <dbReference type="Proteomes" id="UP001058974"/>
    </source>
</evidence>
<dbReference type="Gramene" id="Psat04G0500800-T1">
    <property type="protein sequence ID" value="KAI5421408.1"/>
    <property type="gene ID" value="KIW84_045008"/>
</dbReference>
<keyword evidence="6" id="KW-0472">Membrane</keyword>
<evidence type="ECO:0000256" key="1">
    <source>
        <dbReference type="ARBA" id="ARBA00004162"/>
    </source>
</evidence>
<comment type="subcellular location">
    <subcellularLocation>
        <location evidence="1">Cell membrane</location>
        <topology evidence="1">Single-pass membrane protein</topology>
    </subcellularLocation>
</comment>
<dbReference type="AlphaFoldDB" id="A0A9D4XHF9"/>
<evidence type="ECO:0000256" key="3">
    <source>
        <dbReference type="ARBA" id="ARBA00022692"/>
    </source>
</evidence>
<keyword evidence="7" id="KW-1015">Disulfide bond</keyword>